<dbReference type="Gene3D" id="3.40.50.300">
    <property type="entry name" value="P-loop containing nucleotide triphosphate hydrolases"/>
    <property type="match status" value="1"/>
</dbReference>
<accession>A0A1H3UWT3</accession>
<dbReference type="OrthoDB" id="9789994at2"/>
<evidence type="ECO:0000313" key="2">
    <source>
        <dbReference type="EMBL" id="SDZ66902.1"/>
    </source>
</evidence>
<keyword evidence="2" id="KW-0067">ATP-binding</keyword>
<dbReference type="STRING" id="1503961.SAMN05421736_12835"/>
<feature type="domain" description="ABC transporter" evidence="1">
    <location>
        <begin position="9"/>
        <end position="42"/>
    </location>
</feature>
<sequence length="98" mass="10775">MGITEAYFHRLPASLSGGEKQRVAIARSLIADPQLLLCDEPTGNLDVDNRNQIVHVLQKLKAKGRTLLVVTHDLDVAKQGDHILELRDGTLKEVVIGK</sequence>
<evidence type="ECO:0000259" key="1">
    <source>
        <dbReference type="Pfam" id="PF00005"/>
    </source>
</evidence>
<dbReference type="Pfam" id="PF00005">
    <property type="entry name" value="ABC_tran"/>
    <property type="match status" value="1"/>
</dbReference>
<dbReference type="InterPro" id="IPR027417">
    <property type="entry name" value="P-loop_NTPase"/>
</dbReference>
<evidence type="ECO:0000313" key="3">
    <source>
        <dbReference type="Proteomes" id="UP000198935"/>
    </source>
</evidence>
<keyword evidence="3" id="KW-1185">Reference proteome</keyword>
<organism evidence="2 3">
    <name type="scientific">Evansella caseinilytica</name>
    <dbReference type="NCBI Taxonomy" id="1503961"/>
    <lineage>
        <taxon>Bacteria</taxon>
        <taxon>Bacillati</taxon>
        <taxon>Bacillota</taxon>
        <taxon>Bacilli</taxon>
        <taxon>Bacillales</taxon>
        <taxon>Bacillaceae</taxon>
        <taxon>Evansella</taxon>
    </lineage>
</organism>
<dbReference type="AlphaFoldDB" id="A0A1H3UWT3"/>
<dbReference type="EMBL" id="FNPI01000028">
    <property type="protein sequence ID" value="SDZ66902.1"/>
    <property type="molecule type" value="Genomic_DNA"/>
</dbReference>
<dbReference type="Proteomes" id="UP000198935">
    <property type="component" value="Unassembled WGS sequence"/>
</dbReference>
<dbReference type="GO" id="GO:0005524">
    <property type="term" value="F:ATP binding"/>
    <property type="evidence" value="ECO:0007669"/>
    <property type="project" value="UniProtKB-KW"/>
</dbReference>
<reference evidence="3" key="1">
    <citation type="submission" date="2016-10" db="EMBL/GenBank/DDBJ databases">
        <authorList>
            <person name="Varghese N."/>
            <person name="Submissions S."/>
        </authorList>
    </citation>
    <scope>NUCLEOTIDE SEQUENCE [LARGE SCALE GENOMIC DNA]</scope>
    <source>
        <strain evidence="3">SP</strain>
    </source>
</reference>
<name>A0A1H3UWT3_9BACI</name>
<dbReference type="GO" id="GO:0016887">
    <property type="term" value="F:ATP hydrolysis activity"/>
    <property type="evidence" value="ECO:0007669"/>
    <property type="project" value="InterPro"/>
</dbReference>
<keyword evidence="2" id="KW-0547">Nucleotide-binding</keyword>
<proteinExistence type="predicted"/>
<dbReference type="InterPro" id="IPR003439">
    <property type="entry name" value="ABC_transporter-like_ATP-bd"/>
</dbReference>
<protein>
    <submittedName>
        <fullName evidence="2">Putative ABC transport system ATP-binding protein</fullName>
    </submittedName>
</protein>
<dbReference type="GO" id="GO:0005886">
    <property type="term" value="C:plasma membrane"/>
    <property type="evidence" value="ECO:0007669"/>
    <property type="project" value="TreeGrafter"/>
</dbReference>
<gene>
    <name evidence="2" type="ORF">SAMN05421736_12835</name>
</gene>
<dbReference type="SUPFAM" id="SSF52540">
    <property type="entry name" value="P-loop containing nucleoside triphosphate hydrolases"/>
    <property type="match status" value="1"/>
</dbReference>
<dbReference type="GO" id="GO:0022857">
    <property type="term" value="F:transmembrane transporter activity"/>
    <property type="evidence" value="ECO:0007669"/>
    <property type="project" value="TreeGrafter"/>
</dbReference>
<dbReference type="PANTHER" id="PTHR24220">
    <property type="entry name" value="IMPORT ATP-BINDING PROTEIN"/>
    <property type="match status" value="1"/>
</dbReference>
<dbReference type="InterPro" id="IPR015854">
    <property type="entry name" value="ABC_transpr_LolD-like"/>
</dbReference>
<dbReference type="PANTHER" id="PTHR24220:SF86">
    <property type="entry name" value="ABC TRANSPORTER ABCH.1"/>
    <property type="match status" value="1"/>
</dbReference>